<dbReference type="SUPFAM" id="SSF81383">
    <property type="entry name" value="F-box domain"/>
    <property type="match status" value="1"/>
</dbReference>
<evidence type="ECO:0000259" key="2">
    <source>
        <dbReference type="Pfam" id="PF08268"/>
    </source>
</evidence>
<evidence type="ECO:0000259" key="1">
    <source>
        <dbReference type="Pfam" id="PF00646"/>
    </source>
</evidence>
<dbReference type="OrthoDB" id="5319261at2759"/>
<dbReference type="Pfam" id="PF08268">
    <property type="entry name" value="FBA_3"/>
    <property type="match status" value="1"/>
</dbReference>
<dbReference type="PANTHER" id="PTHR31111:SF136">
    <property type="entry name" value="F-BOX ASSOCIATED DOMAIN-CONTAINING PROTEIN"/>
    <property type="match status" value="1"/>
</dbReference>
<dbReference type="InterPro" id="IPR013187">
    <property type="entry name" value="F-box-assoc_dom_typ3"/>
</dbReference>
<accession>A0A9Q0QWK7</accession>
<sequence>MEKAEGESTCRTSSGSIVSSDEDLMMNVFSWLPVKVLSRFRCVCKQWSMLISDPYFVSTHQGRATQDLNITKLICMVDQDGLIRVRSIEEKEERKITHDLIRPNYPNRFPWKYRYAKIVGRTCNGLICLEDCRLTLVCNPATRNTVVIPRGKERRYSYLQGLGFCSSSNEFKVVRLYRRSKDYGCELFTVFQRGVHPLQYLRSWRHVGNFPYHIYYPSERIMCHVKGRVYWIIEPLASSFSDIILSLDLELEKFKIVSCPEHWPEDVRYDEHVNLTELGGELSIVLRTLESWQIWVLKDYTNSIWSKEYQIKKNISDCPSLYDVKVAGIRRGRLLLIINFITLCYYDPRNNSLEVVIREIYPSSFPWRVDTYDESPVIPF</sequence>
<dbReference type="CDD" id="cd22157">
    <property type="entry name" value="F-box_AtFBW1-like"/>
    <property type="match status" value="1"/>
</dbReference>
<gene>
    <name evidence="3" type="ORF">NE237_007914</name>
</gene>
<dbReference type="NCBIfam" id="TIGR01640">
    <property type="entry name" value="F_box_assoc_1"/>
    <property type="match status" value="1"/>
</dbReference>
<dbReference type="InterPro" id="IPR017451">
    <property type="entry name" value="F-box-assoc_interact_dom"/>
</dbReference>
<comment type="caution">
    <text evidence="3">The sequence shown here is derived from an EMBL/GenBank/DDBJ whole genome shotgun (WGS) entry which is preliminary data.</text>
</comment>
<dbReference type="EMBL" id="JAMYWD010000004">
    <property type="protein sequence ID" value="KAJ4974740.1"/>
    <property type="molecule type" value="Genomic_DNA"/>
</dbReference>
<evidence type="ECO:0000313" key="4">
    <source>
        <dbReference type="Proteomes" id="UP001141806"/>
    </source>
</evidence>
<protein>
    <recommendedName>
        <fullName evidence="5">F-box domain-containing protein</fullName>
    </recommendedName>
</protein>
<dbReference type="Pfam" id="PF00646">
    <property type="entry name" value="F-box"/>
    <property type="match status" value="1"/>
</dbReference>
<dbReference type="Proteomes" id="UP001141806">
    <property type="component" value="Unassembled WGS sequence"/>
</dbReference>
<dbReference type="InterPro" id="IPR036047">
    <property type="entry name" value="F-box-like_dom_sf"/>
</dbReference>
<feature type="domain" description="F-box associated beta-propeller type 3" evidence="2">
    <location>
        <begin position="75"/>
        <end position="358"/>
    </location>
</feature>
<keyword evidence="4" id="KW-1185">Reference proteome</keyword>
<feature type="domain" description="F-box" evidence="1">
    <location>
        <begin position="22"/>
        <end position="56"/>
    </location>
</feature>
<dbReference type="PANTHER" id="PTHR31111">
    <property type="entry name" value="BNAA05G37150D PROTEIN-RELATED"/>
    <property type="match status" value="1"/>
</dbReference>
<dbReference type="AlphaFoldDB" id="A0A9Q0QWK7"/>
<reference evidence="3" key="1">
    <citation type="journal article" date="2023" name="Plant J.">
        <title>The genome of the king protea, Protea cynaroides.</title>
        <authorList>
            <person name="Chang J."/>
            <person name="Duong T.A."/>
            <person name="Schoeman C."/>
            <person name="Ma X."/>
            <person name="Roodt D."/>
            <person name="Barker N."/>
            <person name="Li Z."/>
            <person name="Van de Peer Y."/>
            <person name="Mizrachi E."/>
        </authorList>
    </citation>
    <scope>NUCLEOTIDE SEQUENCE</scope>
    <source>
        <tissue evidence="3">Young leaves</tissue>
    </source>
</reference>
<evidence type="ECO:0008006" key="5">
    <source>
        <dbReference type="Google" id="ProtNLM"/>
    </source>
</evidence>
<dbReference type="InterPro" id="IPR001810">
    <property type="entry name" value="F-box_dom"/>
</dbReference>
<proteinExistence type="predicted"/>
<name>A0A9Q0QWK7_9MAGN</name>
<dbReference type="Gene3D" id="1.20.1280.50">
    <property type="match status" value="1"/>
</dbReference>
<evidence type="ECO:0000313" key="3">
    <source>
        <dbReference type="EMBL" id="KAJ4974740.1"/>
    </source>
</evidence>
<organism evidence="3 4">
    <name type="scientific">Protea cynaroides</name>
    <dbReference type="NCBI Taxonomy" id="273540"/>
    <lineage>
        <taxon>Eukaryota</taxon>
        <taxon>Viridiplantae</taxon>
        <taxon>Streptophyta</taxon>
        <taxon>Embryophyta</taxon>
        <taxon>Tracheophyta</taxon>
        <taxon>Spermatophyta</taxon>
        <taxon>Magnoliopsida</taxon>
        <taxon>Proteales</taxon>
        <taxon>Proteaceae</taxon>
        <taxon>Protea</taxon>
    </lineage>
</organism>